<proteinExistence type="inferred from homology"/>
<name>A0A413RQV2_9CELL</name>
<organism evidence="4 5">
    <name type="scientific">Cellulomonas rhizosphaerae</name>
    <dbReference type="NCBI Taxonomy" id="2293719"/>
    <lineage>
        <taxon>Bacteria</taxon>
        <taxon>Bacillati</taxon>
        <taxon>Actinomycetota</taxon>
        <taxon>Actinomycetes</taxon>
        <taxon>Micrococcales</taxon>
        <taxon>Cellulomonadaceae</taxon>
        <taxon>Cellulomonas</taxon>
    </lineage>
</organism>
<dbReference type="EMBL" id="QWKP01000095">
    <property type="protein sequence ID" value="RHA44301.1"/>
    <property type="molecule type" value="Genomic_DNA"/>
</dbReference>
<dbReference type="Pfam" id="PF03816">
    <property type="entry name" value="LytR_cpsA_psr"/>
    <property type="match status" value="1"/>
</dbReference>
<reference evidence="4 5" key="1">
    <citation type="submission" date="2018-08" db="EMBL/GenBank/DDBJ databases">
        <title>Cellulomonas rhizosphaerae sp. nov., a novel actinomycete isolated from soil.</title>
        <authorList>
            <person name="Tian Y."/>
        </authorList>
    </citation>
    <scope>NUCLEOTIDE SEQUENCE [LARGE SCALE GENOMIC DNA]</scope>
    <source>
        <strain evidence="4 5">NEAU-TCZ24</strain>
    </source>
</reference>
<gene>
    <name evidence="4" type="ORF">D1825_01920</name>
</gene>
<dbReference type="PANTHER" id="PTHR33392:SF6">
    <property type="entry name" value="POLYISOPRENYL-TEICHOIC ACID--PEPTIDOGLYCAN TEICHOIC ACID TRANSFERASE TAGU"/>
    <property type="match status" value="1"/>
</dbReference>
<evidence type="ECO:0000256" key="2">
    <source>
        <dbReference type="SAM" id="SignalP"/>
    </source>
</evidence>
<dbReference type="NCBIfam" id="TIGR00350">
    <property type="entry name" value="lytR_cpsA_psr"/>
    <property type="match status" value="1"/>
</dbReference>
<dbReference type="Gene3D" id="3.40.630.190">
    <property type="entry name" value="LCP protein"/>
    <property type="match status" value="1"/>
</dbReference>
<accession>A0A413RQV2</accession>
<dbReference type="PANTHER" id="PTHR33392">
    <property type="entry name" value="POLYISOPRENYL-TEICHOIC ACID--PEPTIDOGLYCAN TEICHOIC ACID TRANSFERASE TAGU"/>
    <property type="match status" value="1"/>
</dbReference>
<feature type="domain" description="Cell envelope-related transcriptional attenuator" evidence="3">
    <location>
        <begin position="87"/>
        <end position="228"/>
    </location>
</feature>
<dbReference type="InterPro" id="IPR050922">
    <property type="entry name" value="LytR/CpsA/Psr_CW_biosynth"/>
</dbReference>
<feature type="signal peptide" evidence="2">
    <location>
        <begin position="1"/>
        <end position="21"/>
    </location>
</feature>
<evidence type="ECO:0000313" key="4">
    <source>
        <dbReference type="EMBL" id="RHA44301.1"/>
    </source>
</evidence>
<evidence type="ECO:0000259" key="3">
    <source>
        <dbReference type="Pfam" id="PF03816"/>
    </source>
</evidence>
<comment type="similarity">
    <text evidence="1">Belongs to the LytR/CpsA/Psr (LCP) family.</text>
</comment>
<evidence type="ECO:0000313" key="5">
    <source>
        <dbReference type="Proteomes" id="UP000283374"/>
    </source>
</evidence>
<keyword evidence="2" id="KW-0732">Signal</keyword>
<protein>
    <submittedName>
        <fullName evidence="4">LytR family transcriptional regulator</fullName>
    </submittedName>
</protein>
<evidence type="ECO:0000256" key="1">
    <source>
        <dbReference type="ARBA" id="ARBA00006068"/>
    </source>
</evidence>
<dbReference type="Proteomes" id="UP000283374">
    <property type="component" value="Unassembled WGS sequence"/>
</dbReference>
<sequence>MRTVAAVALAVPLFAVSAAWATYAHLNANIDTADDVEKYLGTSRPTPSVTADPLVDGFAGKPLNILVMGIDARDRNDKTYGYVDGQRSDSTFLVHLPADRSRVDIVSVPRDSLVDIPSCLLADGTKTAPMTGAMFNEAFAIGSGTDKNLTTAAACTRKTFEQDTGVRTDEHVVIKMDGVRDVIDTLGGVPFCFPEAMDSPKAKLHVEAGKQVLDGKTSIAFLRARTGTGG</sequence>
<comment type="caution">
    <text evidence="4">The sequence shown here is derived from an EMBL/GenBank/DDBJ whole genome shotgun (WGS) entry which is preliminary data.</text>
</comment>
<keyword evidence="5" id="KW-1185">Reference proteome</keyword>
<feature type="non-terminal residue" evidence="4">
    <location>
        <position position="230"/>
    </location>
</feature>
<feature type="chain" id="PRO_5038918028" evidence="2">
    <location>
        <begin position="22"/>
        <end position="230"/>
    </location>
</feature>
<dbReference type="InterPro" id="IPR004474">
    <property type="entry name" value="LytR_CpsA_psr"/>
</dbReference>
<dbReference type="AlphaFoldDB" id="A0A413RQV2"/>